<evidence type="ECO:0008006" key="4">
    <source>
        <dbReference type="Google" id="ProtNLM"/>
    </source>
</evidence>
<reference evidence="2 3" key="1">
    <citation type="submission" date="2020-04" db="EMBL/GenBank/DDBJ databases">
        <authorList>
            <person name="Laetsch R D."/>
            <person name="Stevens L."/>
            <person name="Kumar S."/>
            <person name="Blaxter L. M."/>
        </authorList>
    </citation>
    <scope>NUCLEOTIDE SEQUENCE [LARGE SCALE GENOMIC DNA]</scope>
</reference>
<dbReference type="GO" id="GO:0038022">
    <property type="term" value="F:G protein-coupled olfactory receptor activity"/>
    <property type="evidence" value="ECO:0007669"/>
    <property type="project" value="TreeGrafter"/>
</dbReference>
<evidence type="ECO:0000313" key="3">
    <source>
        <dbReference type="Proteomes" id="UP000494206"/>
    </source>
</evidence>
<evidence type="ECO:0000313" key="2">
    <source>
        <dbReference type="EMBL" id="CAB3403299.1"/>
    </source>
</evidence>
<feature type="transmembrane region" description="Helical" evidence="1">
    <location>
        <begin position="135"/>
        <end position="159"/>
    </location>
</feature>
<gene>
    <name evidence="2" type="ORF">CBOVIS_LOCUS5796</name>
</gene>
<accession>A0A8S1EUT1</accession>
<dbReference type="OrthoDB" id="5846652at2759"/>
<feature type="transmembrane region" description="Helical" evidence="1">
    <location>
        <begin position="101"/>
        <end position="129"/>
    </location>
</feature>
<dbReference type="PANTHER" id="PTHR22943:SF97">
    <property type="entry name" value="SEVEN TM RECEPTOR"/>
    <property type="match status" value="1"/>
</dbReference>
<dbReference type="Pfam" id="PF10326">
    <property type="entry name" value="7TM_GPCR_Str"/>
    <property type="match status" value="1"/>
</dbReference>
<comment type="caution">
    <text evidence="2">The sequence shown here is derived from an EMBL/GenBank/DDBJ whole genome shotgun (WGS) entry which is preliminary data.</text>
</comment>
<keyword evidence="3" id="KW-1185">Reference proteome</keyword>
<dbReference type="EMBL" id="CADEPM010000003">
    <property type="protein sequence ID" value="CAB3403299.1"/>
    <property type="molecule type" value="Genomic_DNA"/>
</dbReference>
<sequence>MLNSSHCHFEKHDFRNNILEKFDLNIDDIAYVGPYYFPIDENGDEYFNHFAQIGMSILCIQIIISLITVLYFGTMCYLKINELVSTLNSSSLVAKRLQSQLFNALVLQTIFPVALMHIPATFLFVAPLLDQPFEFASQIVNITIAIYPAIDALPTIFIVQSYRKATIDIAKKLFSIRKPSIVSQLSSLRSL</sequence>
<dbReference type="InterPro" id="IPR019428">
    <property type="entry name" value="7TM_GPCR_serpentine_rcpt_Str"/>
</dbReference>
<dbReference type="Proteomes" id="UP000494206">
    <property type="component" value="Unassembled WGS sequence"/>
</dbReference>
<dbReference type="GO" id="GO:0042048">
    <property type="term" value="P:olfactory behavior"/>
    <property type="evidence" value="ECO:0007669"/>
    <property type="project" value="TreeGrafter"/>
</dbReference>
<protein>
    <recommendedName>
        <fullName evidence="4">Seven TM Receptor</fullName>
    </recommendedName>
</protein>
<organism evidence="2 3">
    <name type="scientific">Caenorhabditis bovis</name>
    <dbReference type="NCBI Taxonomy" id="2654633"/>
    <lineage>
        <taxon>Eukaryota</taxon>
        <taxon>Metazoa</taxon>
        <taxon>Ecdysozoa</taxon>
        <taxon>Nematoda</taxon>
        <taxon>Chromadorea</taxon>
        <taxon>Rhabditida</taxon>
        <taxon>Rhabditina</taxon>
        <taxon>Rhabditomorpha</taxon>
        <taxon>Rhabditoidea</taxon>
        <taxon>Rhabditidae</taxon>
        <taxon>Peloderinae</taxon>
        <taxon>Caenorhabditis</taxon>
    </lineage>
</organism>
<dbReference type="AlphaFoldDB" id="A0A8S1EUT1"/>
<keyword evidence="1" id="KW-0812">Transmembrane</keyword>
<evidence type="ECO:0000256" key="1">
    <source>
        <dbReference type="SAM" id="Phobius"/>
    </source>
</evidence>
<feature type="transmembrane region" description="Helical" evidence="1">
    <location>
        <begin position="53"/>
        <end position="80"/>
    </location>
</feature>
<proteinExistence type="predicted"/>
<name>A0A8S1EUT1_9PELO</name>
<dbReference type="GO" id="GO:0005886">
    <property type="term" value="C:plasma membrane"/>
    <property type="evidence" value="ECO:0007669"/>
    <property type="project" value="TreeGrafter"/>
</dbReference>
<keyword evidence="1" id="KW-1133">Transmembrane helix</keyword>
<dbReference type="SUPFAM" id="SSF81321">
    <property type="entry name" value="Family A G protein-coupled receptor-like"/>
    <property type="match status" value="1"/>
</dbReference>
<keyword evidence="1" id="KW-0472">Membrane</keyword>
<dbReference type="PANTHER" id="PTHR22943">
    <property type="entry name" value="7-TRANSMEMBRANE DOMAIN RECEPTOR C.ELEGANS"/>
    <property type="match status" value="1"/>
</dbReference>